<keyword evidence="2" id="KW-1185">Reference proteome</keyword>
<name>A0AAD8A0H6_DIPPU</name>
<feature type="non-terminal residue" evidence="1">
    <location>
        <position position="1"/>
    </location>
</feature>
<gene>
    <name evidence="1" type="ORF">L9F63_017227</name>
</gene>
<dbReference type="Proteomes" id="UP001233999">
    <property type="component" value="Unassembled WGS sequence"/>
</dbReference>
<protein>
    <submittedName>
        <fullName evidence="1">Uncharacterized protein</fullName>
    </submittedName>
</protein>
<comment type="caution">
    <text evidence="1">The sequence shown here is derived from an EMBL/GenBank/DDBJ whole genome shotgun (WGS) entry which is preliminary data.</text>
</comment>
<reference evidence="1" key="2">
    <citation type="submission" date="2023-05" db="EMBL/GenBank/DDBJ databases">
        <authorList>
            <person name="Fouks B."/>
        </authorList>
    </citation>
    <scope>NUCLEOTIDE SEQUENCE</scope>
    <source>
        <strain evidence="1">Stay&amp;Tobe</strain>
        <tissue evidence="1">Testes</tissue>
    </source>
</reference>
<accession>A0AAD8A0H6</accession>
<organism evidence="1 2">
    <name type="scientific">Diploptera punctata</name>
    <name type="common">Pacific beetle cockroach</name>
    <dbReference type="NCBI Taxonomy" id="6984"/>
    <lineage>
        <taxon>Eukaryota</taxon>
        <taxon>Metazoa</taxon>
        <taxon>Ecdysozoa</taxon>
        <taxon>Arthropoda</taxon>
        <taxon>Hexapoda</taxon>
        <taxon>Insecta</taxon>
        <taxon>Pterygota</taxon>
        <taxon>Neoptera</taxon>
        <taxon>Polyneoptera</taxon>
        <taxon>Dictyoptera</taxon>
        <taxon>Blattodea</taxon>
        <taxon>Blaberoidea</taxon>
        <taxon>Blaberidae</taxon>
        <taxon>Diplopterinae</taxon>
        <taxon>Diploptera</taxon>
    </lineage>
</organism>
<proteinExistence type="predicted"/>
<sequence>YYTTQILSGHGLFRSKLHERGLQCLQAGAGGSRVVAEVFQAIRPGQRQSPGARRLGRVSQGTTVVSNSTAYILLTDNSGLAIKL</sequence>
<dbReference type="AlphaFoldDB" id="A0AAD8A0H6"/>
<reference evidence="1" key="1">
    <citation type="journal article" date="2023" name="IScience">
        <title>Live-bearing cockroach genome reveals convergent evolutionary mechanisms linked to viviparity in insects and beyond.</title>
        <authorList>
            <person name="Fouks B."/>
            <person name="Harrison M.C."/>
            <person name="Mikhailova A.A."/>
            <person name="Marchal E."/>
            <person name="English S."/>
            <person name="Carruthers M."/>
            <person name="Jennings E.C."/>
            <person name="Chiamaka E.L."/>
            <person name="Frigard R.A."/>
            <person name="Pippel M."/>
            <person name="Attardo G.M."/>
            <person name="Benoit J.B."/>
            <person name="Bornberg-Bauer E."/>
            <person name="Tobe S.S."/>
        </authorList>
    </citation>
    <scope>NUCLEOTIDE SEQUENCE</scope>
    <source>
        <strain evidence="1">Stay&amp;Tobe</strain>
    </source>
</reference>
<evidence type="ECO:0000313" key="2">
    <source>
        <dbReference type="Proteomes" id="UP001233999"/>
    </source>
</evidence>
<evidence type="ECO:0000313" key="1">
    <source>
        <dbReference type="EMBL" id="KAJ9589562.1"/>
    </source>
</evidence>
<dbReference type="EMBL" id="JASPKZ010004931">
    <property type="protein sequence ID" value="KAJ9589562.1"/>
    <property type="molecule type" value="Genomic_DNA"/>
</dbReference>